<proteinExistence type="predicted"/>
<protein>
    <submittedName>
        <fullName evidence="2">Uncharacterized protein</fullName>
    </submittedName>
</protein>
<dbReference type="InterPro" id="IPR036514">
    <property type="entry name" value="SGNH_hydro_sf"/>
</dbReference>
<reference evidence="2" key="1">
    <citation type="submission" date="2022-07" db="EMBL/GenBank/DDBJ databases">
        <title>Phylogenomic reconstructions and comparative analyses of Kickxellomycotina fungi.</title>
        <authorList>
            <person name="Reynolds N.K."/>
            <person name="Stajich J.E."/>
            <person name="Barry K."/>
            <person name="Grigoriev I.V."/>
            <person name="Crous P."/>
            <person name="Smith M.E."/>
        </authorList>
    </citation>
    <scope>NUCLEOTIDE SEQUENCE</scope>
    <source>
        <strain evidence="2">NBRC 100468</strain>
    </source>
</reference>
<gene>
    <name evidence="2" type="ORF">H4219_002433</name>
</gene>
<keyword evidence="1" id="KW-0378">Hydrolase</keyword>
<dbReference type="GO" id="GO:0016788">
    <property type="term" value="F:hydrolase activity, acting on ester bonds"/>
    <property type="evidence" value="ECO:0007669"/>
    <property type="project" value="InterPro"/>
</dbReference>
<dbReference type="OrthoDB" id="1600564at2759"/>
<comment type="caution">
    <text evidence="2">The sequence shown here is derived from an EMBL/GenBank/DDBJ whole genome shotgun (WGS) entry which is preliminary data.</text>
</comment>
<dbReference type="EMBL" id="JANBPU010000039">
    <property type="protein sequence ID" value="KAJ1918711.1"/>
    <property type="molecule type" value="Genomic_DNA"/>
</dbReference>
<accession>A0A9W8DUS5</accession>
<dbReference type="InterPro" id="IPR001087">
    <property type="entry name" value="GDSL"/>
</dbReference>
<sequence>MFTLAYISRLASIAFFYLPAAVYCAAIPFSGARPNIAIFGDSYADAGNIYALTAGKGAYWNGRFTNGPNWVDYLSAALRQPVFNFAVGGALINNAILPPRTQTGNNSTDSVDFSSSPSSLGVMPCISTQVNAFVSNPVYSSYAPMTTAVIEAGGNDYVWLVGNPKSGPVSVKIQQEFVERATDSIIQSSQLLVNSGVRRLVVWNMGNITGSQMTSAFNQDACASITNNFNKALEAKFERFKQQNMKRLEMAQIFDSFGFSSFCKDSKTLSSLGITEIRKPCLKNTGFSSPGGAATPQCADPEKHFFYDFAHFTSRIHAIFGITIARHTINPRYKTTEAGLLNMINQYRINESTSEKNFYTKIWPKKNSQVSWL</sequence>
<evidence type="ECO:0000256" key="1">
    <source>
        <dbReference type="ARBA" id="ARBA00022801"/>
    </source>
</evidence>
<evidence type="ECO:0000313" key="2">
    <source>
        <dbReference type="EMBL" id="KAJ1918711.1"/>
    </source>
</evidence>
<keyword evidence="3" id="KW-1185">Reference proteome</keyword>
<evidence type="ECO:0000313" key="3">
    <source>
        <dbReference type="Proteomes" id="UP001150538"/>
    </source>
</evidence>
<dbReference type="PANTHER" id="PTHR45648">
    <property type="entry name" value="GDSL LIPASE/ACYLHYDROLASE FAMILY PROTEIN (AFU_ORTHOLOGUE AFUA_4G14700)"/>
    <property type="match status" value="1"/>
</dbReference>
<dbReference type="SUPFAM" id="SSF52266">
    <property type="entry name" value="SGNH hydrolase"/>
    <property type="match status" value="1"/>
</dbReference>
<dbReference type="InterPro" id="IPR051058">
    <property type="entry name" value="GDSL_Est/Lipase"/>
</dbReference>
<organism evidence="2 3">
    <name type="scientific">Mycoemilia scoparia</name>
    <dbReference type="NCBI Taxonomy" id="417184"/>
    <lineage>
        <taxon>Eukaryota</taxon>
        <taxon>Fungi</taxon>
        <taxon>Fungi incertae sedis</taxon>
        <taxon>Zoopagomycota</taxon>
        <taxon>Kickxellomycotina</taxon>
        <taxon>Kickxellomycetes</taxon>
        <taxon>Kickxellales</taxon>
        <taxon>Kickxellaceae</taxon>
        <taxon>Mycoemilia</taxon>
    </lineage>
</organism>
<dbReference type="Gene3D" id="3.40.50.1110">
    <property type="entry name" value="SGNH hydrolase"/>
    <property type="match status" value="1"/>
</dbReference>
<name>A0A9W8DUS5_9FUNG</name>
<dbReference type="PANTHER" id="PTHR45648:SF22">
    <property type="entry name" value="GDSL LIPASE_ACYLHYDROLASE FAMILY PROTEIN (AFU_ORTHOLOGUE AFUA_4G14700)"/>
    <property type="match status" value="1"/>
</dbReference>
<dbReference type="Proteomes" id="UP001150538">
    <property type="component" value="Unassembled WGS sequence"/>
</dbReference>
<dbReference type="Pfam" id="PF00657">
    <property type="entry name" value="Lipase_GDSL"/>
    <property type="match status" value="1"/>
</dbReference>
<dbReference type="AlphaFoldDB" id="A0A9W8DUS5"/>